<sequence length="265" mass="31506">MDVIRKENLLEYASISYEKNKAIMFLTVIITFMILDDDKKRNKLSKLMISQFIKLFVIAYILVYIFFKALAYQFPKEKANVNLQTVYNWMMKPIAKSFLDENNKFYIIPTTLFGEKFYFIEFTLRMYIAVFVIIKLLQVVREEFNITNPMIEFLLYTFVTLIAIALLLVSYKYILPLTFISLVPLLITLISMTIDRFIILVHTRTSINVNMKTHKNALKLFRDIFFNIKCRKKLYSIHINNNFVFIITSVIFLLNLCYQIYNIKA</sequence>
<feature type="transmembrane region" description="Helical" evidence="1">
    <location>
        <begin position="117"/>
        <end position="137"/>
    </location>
</feature>
<dbReference type="AlphaFoldDB" id="A0A6C0CVF7"/>
<feature type="transmembrane region" description="Helical" evidence="1">
    <location>
        <begin position="239"/>
        <end position="261"/>
    </location>
</feature>
<evidence type="ECO:0000313" key="2">
    <source>
        <dbReference type="EMBL" id="QHT07734.1"/>
    </source>
</evidence>
<organism evidence="2">
    <name type="scientific">viral metagenome</name>
    <dbReference type="NCBI Taxonomy" id="1070528"/>
    <lineage>
        <taxon>unclassified sequences</taxon>
        <taxon>metagenomes</taxon>
        <taxon>organismal metagenomes</taxon>
    </lineage>
</organism>
<protein>
    <submittedName>
        <fullName evidence="2">Uncharacterized protein</fullName>
    </submittedName>
</protein>
<accession>A0A6C0CVF7</accession>
<reference evidence="2" key="1">
    <citation type="journal article" date="2020" name="Nature">
        <title>Giant virus diversity and host interactions through global metagenomics.</title>
        <authorList>
            <person name="Schulz F."/>
            <person name="Roux S."/>
            <person name="Paez-Espino D."/>
            <person name="Jungbluth S."/>
            <person name="Walsh D.A."/>
            <person name="Denef V.J."/>
            <person name="McMahon K.D."/>
            <person name="Konstantinidis K.T."/>
            <person name="Eloe-Fadrosh E.A."/>
            <person name="Kyrpides N.C."/>
            <person name="Woyke T."/>
        </authorList>
    </citation>
    <scope>NUCLEOTIDE SEQUENCE</scope>
    <source>
        <strain evidence="2">GVMAG-M-3300021964-36</strain>
    </source>
</reference>
<feature type="transmembrane region" description="Helical" evidence="1">
    <location>
        <begin position="149"/>
        <end position="168"/>
    </location>
</feature>
<evidence type="ECO:0000256" key="1">
    <source>
        <dbReference type="SAM" id="Phobius"/>
    </source>
</evidence>
<proteinExistence type="predicted"/>
<feature type="transmembrane region" description="Helical" evidence="1">
    <location>
        <begin position="47"/>
        <end position="67"/>
    </location>
</feature>
<keyword evidence="1" id="KW-1133">Transmembrane helix</keyword>
<name>A0A6C0CVF7_9ZZZZ</name>
<dbReference type="EMBL" id="MN739485">
    <property type="protein sequence ID" value="QHT07734.1"/>
    <property type="molecule type" value="Genomic_DNA"/>
</dbReference>
<feature type="transmembrane region" description="Helical" evidence="1">
    <location>
        <begin position="174"/>
        <end position="194"/>
    </location>
</feature>
<keyword evidence="1" id="KW-0812">Transmembrane</keyword>
<keyword evidence="1" id="KW-0472">Membrane</keyword>